<dbReference type="EMBL" id="PYHS01000001">
    <property type="protein sequence ID" value="PSR65869.1"/>
    <property type="molecule type" value="Genomic_DNA"/>
</dbReference>
<dbReference type="Pfam" id="PF13391">
    <property type="entry name" value="HNH_2"/>
    <property type="match status" value="1"/>
</dbReference>
<dbReference type="InterPro" id="IPR003615">
    <property type="entry name" value="HNH_nuc"/>
</dbReference>
<dbReference type="GO" id="GO:0004519">
    <property type="term" value="F:endonuclease activity"/>
    <property type="evidence" value="ECO:0007669"/>
    <property type="project" value="UniProtKB-KW"/>
</dbReference>
<dbReference type="Proteomes" id="UP000241647">
    <property type="component" value="Unassembled WGS sequence"/>
</dbReference>
<feature type="domain" description="HNH nuclease" evidence="1">
    <location>
        <begin position="221"/>
        <end position="270"/>
    </location>
</feature>
<accession>A0A2T2ZDP2</accession>
<reference evidence="2 3" key="1">
    <citation type="submission" date="2018-02" db="EMBL/GenBank/DDBJ databases">
        <title>8 Nocardia nova and 1 Nocardia cyriacigeorgica strain used for evolution to TMP-SMX.</title>
        <authorList>
            <person name="Mehta H."/>
            <person name="Weng J."/>
            <person name="Shamoo Y."/>
        </authorList>
    </citation>
    <scope>NUCLEOTIDE SEQUENCE [LARGE SCALE GENOMIC DNA]</scope>
    <source>
        <strain evidence="2 3">ATCC 33727</strain>
    </source>
</reference>
<evidence type="ECO:0000313" key="3">
    <source>
        <dbReference type="Proteomes" id="UP000241647"/>
    </source>
</evidence>
<protein>
    <submittedName>
        <fullName evidence="2">HNH endonuclease</fullName>
    </submittedName>
</protein>
<keyword evidence="2" id="KW-0378">Hydrolase</keyword>
<evidence type="ECO:0000313" key="2">
    <source>
        <dbReference type="EMBL" id="PSR65869.1"/>
    </source>
</evidence>
<organism evidence="2 3">
    <name type="scientific">Nocardia nova</name>
    <dbReference type="NCBI Taxonomy" id="37330"/>
    <lineage>
        <taxon>Bacteria</taxon>
        <taxon>Bacillati</taxon>
        <taxon>Actinomycetota</taxon>
        <taxon>Actinomycetes</taxon>
        <taxon>Mycobacteriales</taxon>
        <taxon>Nocardiaceae</taxon>
        <taxon>Nocardia</taxon>
    </lineage>
</organism>
<name>A0A2T2ZDP2_9NOCA</name>
<comment type="caution">
    <text evidence="2">The sequence shown here is derived from an EMBL/GenBank/DDBJ whole genome shotgun (WGS) entry which is preliminary data.</text>
</comment>
<evidence type="ECO:0000259" key="1">
    <source>
        <dbReference type="Pfam" id="PF13391"/>
    </source>
</evidence>
<sequence>MLAWALKSVGEDRDWHSNEGYADIPGVQYVYTNTVGNSTKVAPGDVAVVHDKRLVHGISVVDEVAVEHHVPVKIKRCPRCDRASVERRKKKRPEFVCGSRACRFEFSAPVVRDETRTVYTAYIAAHWRAIDGALTTDSLMSARANNDRQSSIRPLDLEQLEQLLAPFAIGPVTSGRHPAATTTGVVQRRPIAGGRKRRSVPVRNGQDKFRTALLQRDKLHCAITGPCHPKVLEAAHLRQYSVHETHVLTEGLLLRADIHRLFDNGLIAIDPVTTEVVVAPELDDYPAYASLRGTKARISDEVNRAVLAEHHEDTVAGWGLELS</sequence>
<dbReference type="RefSeq" id="WP_084493772.1">
    <property type="nucleotide sequence ID" value="NZ_PYHS01000001.1"/>
</dbReference>
<proteinExistence type="predicted"/>
<gene>
    <name evidence="2" type="ORF">C8259_00310</name>
</gene>
<keyword evidence="2" id="KW-0540">Nuclease</keyword>
<dbReference type="AlphaFoldDB" id="A0A2T2ZDP2"/>
<keyword evidence="2" id="KW-0255">Endonuclease</keyword>